<keyword evidence="9" id="KW-1185">Reference proteome</keyword>
<dbReference type="RefSeq" id="WP_115867772.1">
    <property type="nucleotide sequence ID" value="NZ_QREG01000007.1"/>
</dbReference>
<evidence type="ECO:0000256" key="2">
    <source>
        <dbReference type="ARBA" id="ARBA00022722"/>
    </source>
</evidence>
<keyword evidence="2" id="KW-0540">Nuclease</keyword>
<dbReference type="GO" id="GO:0016787">
    <property type="term" value="F:hydrolase activity"/>
    <property type="evidence" value="ECO:0007669"/>
    <property type="project" value="UniProtKB-KW"/>
</dbReference>
<dbReference type="PANTHER" id="PTHR30636:SF3">
    <property type="entry name" value="UPF0701 PROTEIN YICC"/>
    <property type="match status" value="1"/>
</dbReference>
<evidence type="ECO:0000313" key="9">
    <source>
        <dbReference type="Proteomes" id="UP000256779"/>
    </source>
</evidence>
<dbReference type="Pfam" id="PF08340">
    <property type="entry name" value="YicC-like_C"/>
    <property type="match status" value="1"/>
</dbReference>
<dbReference type="InterPro" id="IPR013551">
    <property type="entry name" value="YicC-like_C"/>
</dbReference>
<dbReference type="NCBIfam" id="TIGR00255">
    <property type="entry name" value="YicC/YloC family endoribonuclease"/>
    <property type="match status" value="1"/>
</dbReference>
<evidence type="ECO:0000313" key="8">
    <source>
        <dbReference type="EMBL" id="RED99746.1"/>
    </source>
</evidence>
<organism evidence="8 9">
    <name type="scientific">Marinoscillum furvescens DSM 4134</name>
    <dbReference type="NCBI Taxonomy" id="1122208"/>
    <lineage>
        <taxon>Bacteria</taxon>
        <taxon>Pseudomonadati</taxon>
        <taxon>Bacteroidota</taxon>
        <taxon>Cytophagia</taxon>
        <taxon>Cytophagales</taxon>
        <taxon>Reichenbachiellaceae</taxon>
        <taxon>Marinoscillum</taxon>
    </lineage>
</organism>
<feature type="domain" description="Endoribonuclease YicC-like C-terminal" evidence="7">
    <location>
        <begin position="172"/>
        <end position="289"/>
    </location>
</feature>
<dbReference type="AlphaFoldDB" id="A0A3D9L385"/>
<evidence type="ECO:0000256" key="5">
    <source>
        <dbReference type="ARBA" id="ARBA00035648"/>
    </source>
</evidence>
<feature type="domain" description="Endoribonuclease YicC-like N-terminal" evidence="6">
    <location>
        <begin position="3"/>
        <end position="154"/>
    </location>
</feature>
<dbReference type="EMBL" id="QREG01000007">
    <property type="protein sequence ID" value="RED99746.1"/>
    <property type="molecule type" value="Genomic_DNA"/>
</dbReference>
<evidence type="ECO:0000259" key="7">
    <source>
        <dbReference type="Pfam" id="PF08340"/>
    </source>
</evidence>
<dbReference type="OrthoDB" id="9771229at2"/>
<evidence type="ECO:0000256" key="4">
    <source>
        <dbReference type="ARBA" id="ARBA00022801"/>
    </source>
</evidence>
<gene>
    <name evidence="8" type="ORF">C7460_10728</name>
</gene>
<evidence type="ECO:0000256" key="3">
    <source>
        <dbReference type="ARBA" id="ARBA00022759"/>
    </source>
</evidence>
<dbReference type="InterPro" id="IPR005229">
    <property type="entry name" value="YicC/YloC-like"/>
</dbReference>
<dbReference type="Pfam" id="PF03755">
    <property type="entry name" value="YicC-like_N"/>
    <property type="match status" value="1"/>
</dbReference>
<dbReference type="Proteomes" id="UP000256779">
    <property type="component" value="Unassembled WGS sequence"/>
</dbReference>
<reference evidence="8 9" key="1">
    <citation type="submission" date="2018-07" db="EMBL/GenBank/DDBJ databases">
        <title>Genomic Encyclopedia of Type Strains, Phase IV (KMG-IV): sequencing the most valuable type-strain genomes for metagenomic binning, comparative biology and taxonomic classification.</title>
        <authorList>
            <person name="Goeker M."/>
        </authorList>
    </citation>
    <scope>NUCLEOTIDE SEQUENCE [LARGE SCALE GENOMIC DNA]</scope>
    <source>
        <strain evidence="8 9">DSM 4134</strain>
    </source>
</reference>
<dbReference type="PANTHER" id="PTHR30636">
    <property type="entry name" value="UPF0701 PROTEIN YICC"/>
    <property type="match status" value="1"/>
</dbReference>
<evidence type="ECO:0000259" key="6">
    <source>
        <dbReference type="Pfam" id="PF03755"/>
    </source>
</evidence>
<comment type="caution">
    <text evidence="8">The sequence shown here is derived from an EMBL/GenBank/DDBJ whole genome shotgun (WGS) entry which is preliminary data.</text>
</comment>
<dbReference type="GO" id="GO:0004521">
    <property type="term" value="F:RNA endonuclease activity"/>
    <property type="evidence" value="ECO:0007669"/>
    <property type="project" value="InterPro"/>
</dbReference>
<keyword evidence="4" id="KW-0378">Hydrolase</keyword>
<dbReference type="InterPro" id="IPR013527">
    <property type="entry name" value="YicC-like_N"/>
</dbReference>
<proteinExistence type="inferred from homology"/>
<comment type="similarity">
    <text evidence="5">Belongs to the YicC/YloC family.</text>
</comment>
<name>A0A3D9L385_MARFU</name>
<accession>A0A3D9L385</accession>
<comment type="cofactor">
    <cofactor evidence="1">
        <name>a divalent metal cation</name>
        <dbReference type="ChEBI" id="CHEBI:60240"/>
    </cofactor>
</comment>
<keyword evidence="3" id="KW-0255">Endonuclease</keyword>
<sequence>MLYSMTGFGSAEAESNSYRIKVEIKTLNSKFLDFNVKLPRELTEREPDIKAMITQHLKRGKVNLNIELTPVGIQEPNVMINKELFKSYFEQYQQMAFEVQADAKDLFRLALNSPDVIVSKNDTEAVDWAFVQSAVQEAIDKCNNFRSAEGKILQEKLSSYLDGIQQGLEEVTSRDPERIQAIRDRIAANIEEIKEKTQVDQNRFEQELVYYVEKLDITEEKVRLARHIEYFREVMGQGESQGKKLGFISQEIGREINTIGAKANDAVIQRAVVQMKDELEKIKEQSMNII</sequence>
<evidence type="ECO:0000256" key="1">
    <source>
        <dbReference type="ARBA" id="ARBA00001968"/>
    </source>
</evidence>
<protein>
    <submittedName>
        <fullName evidence="8">Uncharacterized protein (TIGR00255 family)</fullName>
    </submittedName>
</protein>